<dbReference type="EMBL" id="MU971347">
    <property type="protein sequence ID" value="KAK9239297.1"/>
    <property type="molecule type" value="Genomic_DNA"/>
</dbReference>
<reference evidence="2" key="1">
    <citation type="journal article" date="2024" name="Front. Bioeng. Biotechnol.">
        <title>Genome-scale model development and genomic sequencing of the oleaginous clade Lipomyces.</title>
        <authorList>
            <person name="Czajka J.J."/>
            <person name="Han Y."/>
            <person name="Kim J."/>
            <person name="Mondo S.J."/>
            <person name="Hofstad B.A."/>
            <person name="Robles A."/>
            <person name="Haridas S."/>
            <person name="Riley R."/>
            <person name="LaButti K."/>
            <person name="Pangilinan J."/>
            <person name="Andreopoulos W."/>
            <person name="Lipzen A."/>
            <person name="Yan J."/>
            <person name="Wang M."/>
            <person name="Ng V."/>
            <person name="Grigoriev I.V."/>
            <person name="Spatafora J.W."/>
            <person name="Magnuson J.K."/>
            <person name="Baker S.E."/>
            <person name="Pomraning K.R."/>
        </authorList>
    </citation>
    <scope>NUCLEOTIDE SEQUENCE [LARGE SCALE GENOMIC DNA]</scope>
    <source>
        <strain evidence="2">CBS 7786</strain>
    </source>
</reference>
<organism evidence="1 2">
    <name type="scientific">Lipomyces kononenkoae</name>
    <name type="common">Yeast</name>
    <dbReference type="NCBI Taxonomy" id="34357"/>
    <lineage>
        <taxon>Eukaryota</taxon>
        <taxon>Fungi</taxon>
        <taxon>Dikarya</taxon>
        <taxon>Ascomycota</taxon>
        <taxon>Saccharomycotina</taxon>
        <taxon>Lipomycetes</taxon>
        <taxon>Lipomycetales</taxon>
        <taxon>Lipomycetaceae</taxon>
        <taxon>Lipomyces</taxon>
    </lineage>
</organism>
<sequence>MLVAATLLLCQLFMLLCPVSAGFYGPDTAVINLTPTTFKSEIYDTNYTSVVEFYAEWCGHCKNLRPQYTKAAKSLKGVAKVAAVRCDDESNQPLCARYNVRGYPTLKVFRPNVRVPSSPFIEDYEGGRTAKSIVDTVLAKISNKVRRLKAEEVQPWIDESNVPKVLLFHKDANAPPMYKGLAIDYAGTANFGIIRKSEIEASKEYAVTKFPAIVIIITDDDGEHRHIYSGELKKEPLYEYLSGFATPVEGARAPKKPKKAKKASKPLQHEEL</sequence>
<gene>
    <name evidence="1" type="ORF">V1525DRAFT_356247</name>
</gene>
<accession>A0ACC3T5V0</accession>
<dbReference type="Proteomes" id="UP001433508">
    <property type="component" value="Unassembled WGS sequence"/>
</dbReference>
<keyword evidence="2" id="KW-1185">Reference proteome</keyword>
<evidence type="ECO:0000313" key="2">
    <source>
        <dbReference type="Proteomes" id="UP001433508"/>
    </source>
</evidence>
<proteinExistence type="predicted"/>
<evidence type="ECO:0000313" key="1">
    <source>
        <dbReference type="EMBL" id="KAK9239297.1"/>
    </source>
</evidence>
<protein>
    <submittedName>
        <fullName evidence="1">Thioredoxin-like protein</fullName>
    </submittedName>
</protein>
<name>A0ACC3T5V0_LIPKO</name>
<comment type="caution">
    <text evidence="1">The sequence shown here is derived from an EMBL/GenBank/DDBJ whole genome shotgun (WGS) entry which is preliminary data.</text>
</comment>